<dbReference type="Pfam" id="PF10648">
    <property type="entry name" value="Gmad2"/>
    <property type="match status" value="1"/>
</dbReference>
<dbReference type="OrthoDB" id="5348860at2"/>
<keyword evidence="4" id="KW-1185">Reference proteome</keyword>
<evidence type="ECO:0000313" key="4">
    <source>
        <dbReference type="Proteomes" id="UP000199409"/>
    </source>
</evidence>
<dbReference type="EMBL" id="FNQN01000006">
    <property type="protein sequence ID" value="SEA44172.1"/>
    <property type="molecule type" value="Genomic_DNA"/>
</dbReference>
<organism evidence="3 4">
    <name type="scientific">Desulfuromusa kysingii</name>
    <dbReference type="NCBI Taxonomy" id="37625"/>
    <lineage>
        <taxon>Bacteria</taxon>
        <taxon>Pseudomonadati</taxon>
        <taxon>Thermodesulfobacteriota</taxon>
        <taxon>Desulfuromonadia</taxon>
        <taxon>Desulfuromonadales</taxon>
        <taxon>Geopsychrobacteraceae</taxon>
        <taxon>Desulfuromusa</taxon>
    </lineage>
</organism>
<gene>
    <name evidence="3" type="ORF">SAMN05660420_02065</name>
</gene>
<name>A0A1H4B8L6_9BACT</name>
<feature type="compositionally biased region" description="Basic and acidic residues" evidence="1">
    <location>
        <begin position="1"/>
        <end position="18"/>
    </location>
</feature>
<dbReference type="InterPro" id="IPR018911">
    <property type="entry name" value="Gmad2_Ig-like_dom"/>
</dbReference>
<feature type="region of interest" description="Disordered" evidence="1">
    <location>
        <begin position="1"/>
        <end position="27"/>
    </location>
</feature>
<evidence type="ECO:0000259" key="2">
    <source>
        <dbReference type="Pfam" id="PF10648"/>
    </source>
</evidence>
<reference evidence="3 4" key="1">
    <citation type="submission" date="2016-10" db="EMBL/GenBank/DDBJ databases">
        <authorList>
            <person name="de Groot N.N."/>
        </authorList>
    </citation>
    <scope>NUCLEOTIDE SEQUENCE [LARGE SCALE GENOMIC DNA]</scope>
    <source>
        <strain evidence="3 4">DSM 7343</strain>
    </source>
</reference>
<accession>A0A1H4B8L6</accession>
<dbReference type="AlphaFoldDB" id="A0A1H4B8L6"/>
<protein>
    <submittedName>
        <fullName evidence="3">Immunoglobulin-like domain of spore germination</fullName>
    </submittedName>
</protein>
<dbReference type="Proteomes" id="UP000199409">
    <property type="component" value="Unassembled WGS sequence"/>
</dbReference>
<sequence>MAAHPPHDVGRRTVHAERQNTSTPESGTYQIENKWVHLTDGRAETETIIGSLSKSVTTLFSQPIYGDLDGNNEADAALLLVRQEGGSGTFVYVSSALNVGGDYQGTNAVFLGDRIAPQSVEIRSGSIIVLYKDRRADEAMVTMPLISKTKRLSFEAGRLKEIFPADEDNQLEQGWVTIGHEVRSFLPCRKTEQHWLLGDSPALPEIMATYQQALSDFPPYPPLFMMLAGVSAPLPEDGFGNDYETAFRANQLVEADPQGHCRSEFIVVESPAPSQHINASIKVGGKARGSWYFEGDFPLLLTNAAGQVLAQGFATAQSPWMTNEWVPFTGVLGLYLKEGG</sequence>
<evidence type="ECO:0000256" key="1">
    <source>
        <dbReference type="SAM" id="MobiDB-lite"/>
    </source>
</evidence>
<feature type="domain" description="Bacterial spore germination immunoglobulin-like" evidence="2">
    <location>
        <begin position="266"/>
        <end position="329"/>
    </location>
</feature>
<proteinExistence type="predicted"/>
<dbReference type="STRING" id="37625.SAMN05660420_02065"/>
<evidence type="ECO:0000313" key="3">
    <source>
        <dbReference type="EMBL" id="SEA44172.1"/>
    </source>
</evidence>